<dbReference type="GO" id="GO:0005829">
    <property type="term" value="C:cytosol"/>
    <property type="evidence" value="ECO:0007669"/>
    <property type="project" value="TreeGrafter"/>
</dbReference>
<dbReference type="Pfam" id="PF06429">
    <property type="entry name" value="Flg_bbr_C"/>
    <property type="match status" value="1"/>
</dbReference>
<evidence type="ECO:0000259" key="8">
    <source>
        <dbReference type="Pfam" id="PF07559"/>
    </source>
</evidence>
<feature type="domain" description="Flagellar hook protein FlgE/F/G-like D1" evidence="9">
    <location>
        <begin position="81"/>
        <end position="133"/>
    </location>
</feature>
<comment type="caution">
    <text evidence="10">The sequence shown here is derived from an EMBL/GenBank/DDBJ whole genome shotgun (WGS) entry which is preliminary data.</text>
</comment>
<dbReference type="Pfam" id="PF07559">
    <property type="entry name" value="FlgE_D2"/>
    <property type="match status" value="1"/>
</dbReference>
<dbReference type="EMBL" id="JACCFH010000001">
    <property type="protein sequence ID" value="NYG33780.1"/>
    <property type="molecule type" value="Genomic_DNA"/>
</dbReference>
<dbReference type="GO" id="GO:0071978">
    <property type="term" value="P:bacterial-type flagellum-dependent swarming motility"/>
    <property type="evidence" value="ECO:0007669"/>
    <property type="project" value="TreeGrafter"/>
</dbReference>
<keyword evidence="10" id="KW-0966">Cell projection</keyword>
<evidence type="ECO:0000256" key="1">
    <source>
        <dbReference type="ARBA" id="ARBA00004117"/>
    </source>
</evidence>
<dbReference type="InterPro" id="IPR020013">
    <property type="entry name" value="Flagellar_FlgE/F/G"/>
</dbReference>
<comment type="similarity">
    <text evidence="2 5">Belongs to the flagella basal body rod proteins family.</text>
</comment>
<comment type="function">
    <text evidence="5">A flexible structure which links the flagellar filament to the drive apparatus in the basal body.</text>
</comment>
<evidence type="ECO:0000313" key="11">
    <source>
        <dbReference type="Proteomes" id="UP000518288"/>
    </source>
</evidence>
<reference evidence="10 11" key="1">
    <citation type="submission" date="2020-07" db="EMBL/GenBank/DDBJ databases">
        <title>Genomic Encyclopedia of Archaeal and Bacterial Type Strains, Phase II (KMG-II): from individual species to whole genera.</title>
        <authorList>
            <person name="Goeker M."/>
        </authorList>
    </citation>
    <scope>NUCLEOTIDE SEQUENCE [LARGE SCALE GENOMIC DNA]</scope>
    <source>
        <strain evidence="10 11">DSM 21226</strain>
    </source>
</reference>
<dbReference type="InterPro" id="IPR011491">
    <property type="entry name" value="FlgE_D2"/>
</dbReference>
<comment type="subcellular location">
    <subcellularLocation>
        <location evidence="1 5">Bacterial flagellum basal body</location>
    </subcellularLocation>
</comment>
<name>A0A7Y9UKJ3_9BURK</name>
<dbReference type="GO" id="GO:0009425">
    <property type="term" value="C:bacterial-type flagellum basal body"/>
    <property type="evidence" value="ECO:0007669"/>
    <property type="project" value="UniProtKB-SubCell"/>
</dbReference>
<feature type="domain" description="Flagellar basal body rod protein N-terminal" evidence="6">
    <location>
        <begin position="6"/>
        <end position="31"/>
    </location>
</feature>
<dbReference type="Pfam" id="PF22692">
    <property type="entry name" value="LlgE_F_G_D1"/>
    <property type="match status" value="1"/>
</dbReference>
<dbReference type="NCBIfam" id="TIGR03506">
    <property type="entry name" value="FlgEFG_subfam"/>
    <property type="match status" value="1"/>
</dbReference>
<dbReference type="RefSeq" id="WP_179634510.1">
    <property type="nucleotide sequence ID" value="NZ_JACCFH010000001.1"/>
</dbReference>
<dbReference type="NCBIfam" id="NF004238">
    <property type="entry name" value="PRK05682.1-1"/>
    <property type="match status" value="1"/>
</dbReference>
<evidence type="ECO:0000256" key="2">
    <source>
        <dbReference type="ARBA" id="ARBA00009677"/>
    </source>
</evidence>
<organism evidence="10 11">
    <name type="scientific">Sphaerotilus montanus</name>
    <dbReference type="NCBI Taxonomy" id="522889"/>
    <lineage>
        <taxon>Bacteria</taxon>
        <taxon>Pseudomonadati</taxon>
        <taxon>Pseudomonadota</taxon>
        <taxon>Betaproteobacteria</taxon>
        <taxon>Burkholderiales</taxon>
        <taxon>Sphaerotilaceae</taxon>
        <taxon>Sphaerotilus</taxon>
    </lineage>
</organism>
<evidence type="ECO:0000256" key="4">
    <source>
        <dbReference type="ARBA" id="ARBA00023143"/>
    </source>
</evidence>
<sequence length="428" mass="44301">MSFQQGLSGLNSSSKNLEVIGNNIANAGTYGSKSSRAEFADVYANSVGGSGNVGIGVRVANIAQQFSQGSLVSTSNSMDVAINGDGFFQLKSSSGDLLYSRNGQFKVDNQGFVVNGQNQRVQGYGVDPQGAIQTGVRTDLQFPTGGLDPKETGKISMALNLDSRSKVTMPTPTVPATDSIKLDDATTYNNATSVQAYDAKGQPATVEFYFQKSAAATVGSKDQWNIYAAVGGKVLGDAIPAKPIIEGLTFDSAGLHPKLSDGTALGSITLPDIPMDTSHAAIAGIKFDMSDVTQFGTGFTISESSQNGNAPGQLTGLTIDADGVINARYSNGLTRGAGQLELASFRNAQGLRAVGGNAWMGTPESGAALSGAPGSGTLGVLQSGALEESNVDMTGELVNMITAQRLYQANAQTIKAQDQVLQTLVNLR</sequence>
<dbReference type="Gene3D" id="2.60.98.20">
    <property type="entry name" value="Flagellar hook protein FlgE"/>
    <property type="match status" value="1"/>
</dbReference>
<dbReference type="PANTHER" id="PTHR30435:SF1">
    <property type="entry name" value="FLAGELLAR HOOK PROTEIN FLGE"/>
    <property type="match status" value="1"/>
</dbReference>
<dbReference type="InterPro" id="IPR001444">
    <property type="entry name" value="Flag_bb_rod_N"/>
</dbReference>
<dbReference type="GO" id="GO:0009424">
    <property type="term" value="C:bacterial-type flagellum hook"/>
    <property type="evidence" value="ECO:0007669"/>
    <property type="project" value="TreeGrafter"/>
</dbReference>
<proteinExistence type="inferred from homology"/>
<evidence type="ECO:0000259" key="6">
    <source>
        <dbReference type="Pfam" id="PF00460"/>
    </source>
</evidence>
<evidence type="ECO:0000256" key="5">
    <source>
        <dbReference type="RuleBase" id="RU362116"/>
    </source>
</evidence>
<dbReference type="InterPro" id="IPR053967">
    <property type="entry name" value="LlgE_F_G-like_D1"/>
</dbReference>
<evidence type="ECO:0000256" key="3">
    <source>
        <dbReference type="ARBA" id="ARBA00019015"/>
    </source>
</evidence>
<feature type="domain" description="Flagellar hook protein FlgE D2" evidence="8">
    <location>
        <begin position="160"/>
        <end position="308"/>
    </location>
</feature>
<dbReference type="PANTHER" id="PTHR30435">
    <property type="entry name" value="FLAGELLAR PROTEIN"/>
    <property type="match status" value="1"/>
</dbReference>
<dbReference type="SUPFAM" id="SSF117143">
    <property type="entry name" value="Flagellar hook protein flgE"/>
    <property type="match status" value="1"/>
</dbReference>
<keyword evidence="10" id="KW-0969">Cilium</keyword>
<evidence type="ECO:0000259" key="7">
    <source>
        <dbReference type="Pfam" id="PF06429"/>
    </source>
</evidence>
<dbReference type="InterPro" id="IPR037058">
    <property type="entry name" value="Falgellar_hook_FlgE_sf"/>
</dbReference>
<feature type="domain" description="Flagellar basal-body/hook protein C-terminal" evidence="7">
    <location>
        <begin position="382"/>
        <end position="427"/>
    </location>
</feature>
<keyword evidence="4 5" id="KW-0975">Bacterial flagellum</keyword>
<dbReference type="InterPro" id="IPR037925">
    <property type="entry name" value="FlgE/F/G-like"/>
</dbReference>
<evidence type="ECO:0000259" key="9">
    <source>
        <dbReference type="Pfam" id="PF22692"/>
    </source>
</evidence>
<dbReference type="Pfam" id="PF00460">
    <property type="entry name" value="Flg_bb_rod"/>
    <property type="match status" value="1"/>
</dbReference>
<dbReference type="InterPro" id="IPR010930">
    <property type="entry name" value="Flg_bb/hook_C_dom"/>
</dbReference>
<accession>A0A7Y9UKJ3</accession>
<keyword evidence="10" id="KW-0282">Flagellum</keyword>
<dbReference type="AlphaFoldDB" id="A0A7Y9UKJ3"/>
<dbReference type="Proteomes" id="UP000518288">
    <property type="component" value="Unassembled WGS sequence"/>
</dbReference>
<keyword evidence="11" id="KW-1185">Reference proteome</keyword>
<protein>
    <recommendedName>
        <fullName evidence="3 5">Flagellar hook protein FlgE</fullName>
    </recommendedName>
</protein>
<gene>
    <name evidence="10" type="ORF">BDD16_002766</name>
</gene>
<evidence type="ECO:0000313" key="10">
    <source>
        <dbReference type="EMBL" id="NYG33780.1"/>
    </source>
</evidence>